<gene>
    <name evidence="1" type="ORF">UFOPK3614_00848</name>
</gene>
<accession>A0A6J7HLL7</accession>
<dbReference type="EMBL" id="CAFBMS010000047">
    <property type="protein sequence ID" value="CAB4920774.1"/>
    <property type="molecule type" value="Genomic_DNA"/>
</dbReference>
<sequence>MLPGPILIKRCKSCGGLLKEKTIVSGNTIGAKYWTDGEMQARMLPWTPELIKCSHCSGIQFADKLKKVDEVTTYFGLGALLDKSPEIEARVKEQKRKENHYEALPYYEEPNADELFAFANLGMAAHRQLQVRLSAWRKGNDVRRYSDKSNPLMEVEKINLQRLVYLMDSQKHTSNLIYAEALRELGRFEESRRIIDVTNYEENENVTAQFILELIDQEDSQVCLIKLDCSLEWRLRRRLRRRERGESPIFDPYGPNLFEVMSRDWWFKVVSMLCHNWALIEENSNGTATVFFFYDQGIAEANDSNFKYSELKGRSAVIDSLNFENVNDAKYDLHKNGFNRLDEKPGPWDGQEPVGIFYDARSIEKGVYSKSGLWRLPNQGSI</sequence>
<organism evidence="1">
    <name type="scientific">freshwater metagenome</name>
    <dbReference type="NCBI Taxonomy" id="449393"/>
    <lineage>
        <taxon>unclassified sequences</taxon>
        <taxon>metagenomes</taxon>
        <taxon>ecological metagenomes</taxon>
    </lineage>
</organism>
<dbReference type="AlphaFoldDB" id="A0A6J7HLL7"/>
<name>A0A6J7HLL7_9ZZZZ</name>
<reference evidence="1" key="1">
    <citation type="submission" date="2020-05" db="EMBL/GenBank/DDBJ databases">
        <authorList>
            <person name="Chiriac C."/>
            <person name="Salcher M."/>
            <person name="Ghai R."/>
            <person name="Kavagutti S V."/>
        </authorList>
    </citation>
    <scope>NUCLEOTIDE SEQUENCE</scope>
</reference>
<evidence type="ECO:0000313" key="1">
    <source>
        <dbReference type="EMBL" id="CAB4920774.1"/>
    </source>
</evidence>
<proteinExistence type="predicted"/>
<protein>
    <submittedName>
        <fullName evidence="1">Unannotated protein</fullName>
    </submittedName>
</protein>